<dbReference type="OrthoDB" id="2841019at2"/>
<feature type="transmembrane region" description="Helical" evidence="1">
    <location>
        <begin position="152"/>
        <end position="172"/>
    </location>
</feature>
<organism evidence="2 3">
    <name type="scientific">Ureibacillus chungkukjangi</name>
    <dbReference type="NCBI Taxonomy" id="1202712"/>
    <lineage>
        <taxon>Bacteria</taxon>
        <taxon>Bacillati</taxon>
        <taxon>Bacillota</taxon>
        <taxon>Bacilli</taxon>
        <taxon>Bacillales</taxon>
        <taxon>Caryophanaceae</taxon>
        <taxon>Ureibacillus</taxon>
    </lineage>
</organism>
<feature type="transmembrane region" description="Helical" evidence="1">
    <location>
        <begin position="45"/>
        <end position="66"/>
    </location>
</feature>
<keyword evidence="1" id="KW-0812">Transmembrane</keyword>
<keyword evidence="1" id="KW-0472">Membrane</keyword>
<feature type="transmembrane region" description="Helical" evidence="1">
    <location>
        <begin position="111"/>
        <end position="131"/>
    </location>
</feature>
<dbReference type="EMBL" id="QJTJ01000004">
    <property type="protein sequence ID" value="PYF07644.1"/>
    <property type="molecule type" value="Genomic_DNA"/>
</dbReference>
<feature type="transmembrane region" description="Helical" evidence="1">
    <location>
        <begin position="87"/>
        <end position="105"/>
    </location>
</feature>
<sequence>MIRDIFDIYNRNWSQILIWSFLIILPVTTLSFLGMVYVISSEDSIAPHYFAGLALLLNFLICIPPFKKMVQIDKQDDTIKPIDGIRFFCKQFGIILVFTSIIYFIAYLGMFLLFIPTVMAMIFLLVFPFFSEQRSVKEVLSQSISAIVRENFALIGDLIVILSINLGIWAILMLFFEQYDNNLLAYLIIRSVLNMLIFPFFYIYLTLRYQATPSGQLANERW</sequence>
<evidence type="ECO:0000313" key="2">
    <source>
        <dbReference type="EMBL" id="PYF07644.1"/>
    </source>
</evidence>
<proteinExistence type="predicted"/>
<dbReference type="Proteomes" id="UP000247416">
    <property type="component" value="Unassembled WGS sequence"/>
</dbReference>
<accession>A0A318TSM3</accession>
<keyword evidence="3" id="KW-1185">Reference proteome</keyword>
<feature type="transmembrane region" description="Helical" evidence="1">
    <location>
        <begin position="16"/>
        <end position="39"/>
    </location>
</feature>
<reference evidence="2 3" key="1">
    <citation type="submission" date="2018-06" db="EMBL/GenBank/DDBJ databases">
        <title>Genomic Encyclopedia of Archaeal and Bacterial Type Strains, Phase II (KMG-II): from individual species to whole genera.</title>
        <authorList>
            <person name="Goeker M."/>
        </authorList>
    </citation>
    <scope>NUCLEOTIDE SEQUENCE [LARGE SCALE GENOMIC DNA]</scope>
    <source>
        <strain evidence="2 3">KACC 16626</strain>
    </source>
</reference>
<feature type="transmembrane region" description="Helical" evidence="1">
    <location>
        <begin position="184"/>
        <end position="205"/>
    </location>
</feature>
<evidence type="ECO:0000256" key="1">
    <source>
        <dbReference type="SAM" id="Phobius"/>
    </source>
</evidence>
<comment type="caution">
    <text evidence="2">The sequence shown here is derived from an EMBL/GenBank/DDBJ whole genome shotgun (WGS) entry which is preliminary data.</text>
</comment>
<evidence type="ECO:0000313" key="3">
    <source>
        <dbReference type="Proteomes" id="UP000247416"/>
    </source>
</evidence>
<dbReference type="AlphaFoldDB" id="A0A318TSM3"/>
<gene>
    <name evidence="2" type="ORF">BJ095_104152</name>
</gene>
<dbReference type="RefSeq" id="WP_107932687.1">
    <property type="nucleotide sequence ID" value="NZ_PYWJ01000003.1"/>
</dbReference>
<name>A0A318TSM3_9BACL</name>
<protein>
    <submittedName>
        <fullName evidence="2">Uncharacterized protein</fullName>
    </submittedName>
</protein>
<keyword evidence="1" id="KW-1133">Transmembrane helix</keyword>